<reference evidence="7" key="1">
    <citation type="submission" date="2020-09" db="EMBL/GenBank/DDBJ databases">
        <title>Genome-Enabled Discovery of Anthraquinone Biosynthesis in Senna tora.</title>
        <authorList>
            <person name="Kang S.-H."/>
            <person name="Pandey R.P."/>
            <person name="Lee C.-M."/>
            <person name="Sim J.-S."/>
            <person name="Jeong J.-T."/>
            <person name="Choi B.-S."/>
            <person name="Jung M."/>
            <person name="Ginzburg D."/>
            <person name="Zhao K."/>
            <person name="Won S.Y."/>
            <person name="Oh T.-J."/>
            <person name="Yu Y."/>
            <person name="Kim N.-H."/>
            <person name="Lee O.R."/>
            <person name="Lee T.-H."/>
            <person name="Bashyal P."/>
            <person name="Kim T.-S."/>
            <person name="Lee W.-H."/>
            <person name="Kawkins C."/>
            <person name="Kim C.-K."/>
            <person name="Kim J.S."/>
            <person name="Ahn B.O."/>
            <person name="Rhee S.Y."/>
            <person name="Sohng J.K."/>
        </authorList>
    </citation>
    <scope>NUCLEOTIDE SEQUENCE</scope>
    <source>
        <tissue evidence="7">Leaf</tissue>
    </source>
</reference>
<evidence type="ECO:0000256" key="6">
    <source>
        <dbReference type="SAM" id="MobiDB-lite"/>
    </source>
</evidence>
<accession>A0A834T461</accession>
<comment type="subcellular location">
    <subcellularLocation>
        <location evidence="1">Nucleus</location>
    </subcellularLocation>
</comment>
<dbReference type="GO" id="GO:0005634">
    <property type="term" value="C:nucleus"/>
    <property type="evidence" value="ECO:0007669"/>
    <property type="project" value="UniProtKB-SubCell"/>
</dbReference>
<gene>
    <name evidence="7" type="ORF">G2W53_029214</name>
</gene>
<keyword evidence="3" id="KW-0238">DNA-binding</keyword>
<protein>
    <submittedName>
        <fullName evidence="7">AP2-like ethylene-responsive transcription factor</fullName>
    </submittedName>
</protein>
<dbReference type="AlphaFoldDB" id="A0A834T461"/>
<organism evidence="7 8">
    <name type="scientific">Senna tora</name>
    <dbReference type="NCBI Taxonomy" id="362788"/>
    <lineage>
        <taxon>Eukaryota</taxon>
        <taxon>Viridiplantae</taxon>
        <taxon>Streptophyta</taxon>
        <taxon>Embryophyta</taxon>
        <taxon>Tracheophyta</taxon>
        <taxon>Spermatophyta</taxon>
        <taxon>Magnoliopsida</taxon>
        <taxon>eudicotyledons</taxon>
        <taxon>Gunneridae</taxon>
        <taxon>Pentapetalae</taxon>
        <taxon>rosids</taxon>
        <taxon>fabids</taxon>
        <taxon>Fabales</taxon>
        <taxon>Fabaceae</taxon>
        <taxon>Caesalpinioideae</taxon>
        <taxon>Cassia clade</taxon>
        <taxon>Senna</taxon>
    </lineage>
</organism>
<dbReference type="InterPro" id="IPR016177">
    <property type="entry name" value="DNA-bd_dom_sf"/>
</dbReference>
<feature type="region of interest" description="Disordered" evidence="6">
    <location>
        <begin position="58"/>
        <end position="78"/>
    </location>
</feature>
<dbReference type="PANTHER" id="PTHR32467">
    <property type="entry name" value="AP2-LIKE ETHYLENE-RESPONSIVE TRANSCRIPTION FACTOR"/>
    <property type="match status" value="1"/>
</dbReference>
<feature type="region of interest" description="Disordered" evidence="6">
    <location>
        <begin position="90"/>
        <end position="110"/>
    </location>
</feature>
<dbReference type="Proteomes" id="UP000634136">
    <property type="component" value="Unassembled WGS sequence"/>
</dbReference>
<evidence type="ECO:0000313" key="8">
    <source>
        <dbReference type="Proteomes" id="UP000634136"/>
    </source>
</evidence>
<dbReference type="GO" id="GO:0003677">
    <property type="term" value="F:DNA binding"/>
    <property type="evidence" value="ECO:0007669"/>
    <property type="project" value="UniProtKB-KW"/>
</dbReference>
<keyword evidence="2" id="KW-0805">Transcription regulation</keyword>
<dbReference type="SUPFAM" id="SSF54171">
    <property type="entry name" value="DNA-binding domain"/>
    <property type="match status" value="1"/>
</dbReference>
<proteinExistence type="predicted"/>
<evidence type="ECO:0000256" key="3">
    <source>
        <dbReference type="ARBA" id="ARBA00023125"/>
    </source>
</evidence>
<comment type="caution">
    <text evidence="7">The sequence shown here is derived from an EMBL/GenBank/DDBJ whole genome shotgun (WGS) entry which is preliminary data.</text>
</comment>
<evidence type="ECO:0000313" key="7">
    <source>
        <dbReference type="EMBL" id="KAF7815245.1"/>
    </source>
</evidence>
<dbReference type="OrthoDB" id="1939192at2759"/>
<evidence type="ECO:0000256" key="5">
    <source>
        <dbReference type="ARBA" id="ARBA00023242"/>
    </source>
</evidence>
<dbReference type="InterPro" id="IPR036955">
    <property type="entry name" value="AP2/ERF_dom_sf"/>
</dbReference>
<evidence type="ECO:0000256" key="1">
    <source>
        <dbReference type="ARBA" id="ARBA00004123"/>
    </source>
</evidence>
<dbReference type="PANTHER" id="PTHR32467:SF81">
    <property type="entry name" value="OS06G0145700 PROTEIN"/>
    <property type="match status" value="1"/>
</dbReference>
<sequence>MEGQSREEYIGSLRSYPKEAATAYDMAAIEYRGLNAVTNFDLSRYIKLASHHEWQGNATENAAMEEDEDGEAQRLNSGYGKNLTNERCCERRGDGSKTNLAARTDRCNAN</sequence>
<keyword evidence="5" id="KW-0539">Nucleus</keyword>
<evidence type="ECO:0000256" key="4">
    <source>
        <dbReference type="ARBA" id="ARBA00023163"/>
    </source>
</evidence>
<dbReference type="GO" id="GO:0003700">
    <property type="term" value="F:DNA-binding transcription factor activity"/>
    <property type="evidence" value="ECO:0007669"/>
    <property type="project" value="InterPro"/>
</dbReference>
<dbReference type="Gene3D" id="3.30.730.10">
    <property type="entry name" value="AP2/ERF domain"/>
    <property type="match status" value="1"/>
</dbReference>
<keyword evidence="4" id="KW-0804">Transcription</keyword>
<evidence type="ECO:0000256" key="2">
    <source>
        <dbReference type="ARBA" id="ARBA00023015"/>
    </source>
</evidence>
<dbReference type="EMBL" id="JAAIUW010000009">
    <property type="protein sequence ID" value="KAF7815245.1"/>
    <property type="molecule type" value="Genomic_DNA"/>
</dbReference>
<name>A0A834T461_9FABA</name>
<keyword evidence="8" id="KW-1185">Reference proteome</keyword>